<organism evidence="2 3">
    <name type="scientific">Ruminococcus callidus ATCC 27760</name>
    <dbReference type="NCBI Taxonomy" id="411473"/>
    <lineage>
        <taxon>Bacteria</taxon>
        <taxon>Bacillati</taxon>
        <taxon>Bacillota</taxon>
        <taxon>Clostridia</taxon>
        <taxon>Eubacteriales</taxon>
        <taxon>Oscillospiraceae</taxon>
        <taxon>Ruminococcus</taxon>
    </lineage>
</organism>
<dbReference type="Proteomes" id="UP000016662">
    <property type="component" value="Unassembled WGS sequence"/>
</dbReference>
<gene>
    <name evidence="2" type="ORF">RUMCAL_00626</name>
</gene>
<evidence type="ECO:0000313" key="2">
    <source>
        <dbReference type="EMBL" id="ERJ96998.1"/>
    </source>
</evidence>
<dbReference type="AlphaFoldDB" id="U2MCH9"/>
<proteinExistence type="predicted"/>
<dbReference type="PATRIC" id="fig|411473.3.peg.494"/>
<keyword evidence="3" id="KW-1185">Reference proteome</keyword>
<evidence type="ECO:0000313" key="3">
    <source>
        <dbReference type="Proteomes" id="UP000016662"/>
    </source>
</evidence>
<feature type="compositionally biased region" description="Polar residues" evidence="1">
    <location>
        <begin position="89"/>
        <end position="100"/>
    </location>
</feature>
<sequence length="406" mass="46717">MPEMNCRYKSVQQQDDNVKVEVTTGEHCADLPGENTKVMVEYYPAIGKSVVTVSNMLKRAKHFKNADDLACYLLDNHSKPKRKPATASERGNSSAKKTTVENTKSIGVDASACNVDNGIADVDYSTIDVETGELFSCRTSKSLHLTWVHVGKEIIASYKWDKCLFITCTMASRPSYDEMNRLATGFINRLKKQFKDEFQGIHKFLEPCEDGSWHVHYIACFHEIPKTFEKWAKKWWGRKQGYENPMQVLIRKITSQGELEAIIRYLNPCSAKKEHRIPFYPKNCQCMRGYGDYAMPITATCTYGTAKKIVGDEMPTKRKNIRVTDADTNVELYYRIEYHFTSNIIAYWLERCYDMAADIHTNDTPPVQSPMPASPEKSFWENTKCTERNTALWQDYKYANTERMYG</sequence>
<reference evidence="2 3" key="1">
    <citation type="submission" date="2013-07" db="EMBL/GenBank/DDBJ databases">
        <authorList>
            <person name="Weinstock G."/>
            <person name="Sodergren E."/>
            <person name="Wylie T."/>
            <person name="Fulton L."/>
            <person name="Fulton R."/>
            <person name="Fronick C."/>
            <person name="O'Laughlin M."/>
            <person name="Godfrey J."/>
            <person name="Miner T."/>
            <person name="Herter B."/>
            <person name="Appelbaum E."/>
            <person name="Cordes M."/>
            <person name="Lek S."/>
            <person name="Wollam A."/>
            <person name="Pepin K.H."/>
            <person name="Palsikar V.B."/>
            <person name="Mitreva M."/>
            <person name="Wilson R.K."/>
        </authorList>
    </citation>
    <scope>NUCLEOTIDE SEQUENCE [LARGE SCALE GENOMIC DNA]</scope>
    <source>
        <strain evidence="2 3">ATCC 27760</strain>
    </source>
</reference>
<evidence type="ECO:0000256" key="1">
    <source>
        <dbReference type="SAM" id="MobiDB-lite"/>
    </source>
</evidence>
<accession>U2MCH9</accession>
<name>U2MCH9_9FIRM</name>
<dbReference type="HOGENOM" id="CLU_677727_0_0_9"/>
<comment type="caution">
    <text evidence="2">The sequence shown here is derived from an EMBL/GenBank/DDBJ whole genome shotgun (WGS) entry which is preliminary data.</text>
</comment>
<protein>
    <submittedName>
        <fullName evidence="2">Uncharacterized protein</fullName>
    </submittedName>
</protein>
<feature type="region of interest" description="Disordered" evidence="1">
    <location>
        <begin position="79"/>
        <end position="100"/>
    </location>
</feature>
<dbReference type="EMBL" id="AWVF01000075">
    <property type="protein sequence ID" value="ERJ96998.1"/>
    <property type="molecule type" value="Genomic_DNA"/>
</dbReference>
<dbReference type="STRING" id="411473.RUMCAL_00626"/>